<keyword evidence="3" id="KW-0732">Signal</keyword>
<dbReference type="PANTHER" id="PTHR46847">
    <property type="entry name" value="D-ALLOSE-BINDING PERIPLASMIC PROTEIN-RELATED"/>
    <property type="match status" value="1"/>
</dbReference>
<dbReference type="RefSeq" id="WP_184728190.1">
    <property type="nucleotide sequence ID" value="NZ_JACHIW010000001.1"/>
</dbReference>
<dbReference type="GO" id="GO:0030246">
    <property type="term" value="F:carbohydrate binding"/>
    <property type="evidence" value="ECO:0007669"/>
    <property type="project" value="UniProtKB-ARBA"/>
</dbReference>
<feature type="domain" description="Periplasmic binding protein" evidence="4">
    <location>
        <begin position="9"/>
        <end position="215"/>
    </location>
</feature>
<name>A0A840Q9S5_9PSEU</name>
<accession>A0A840Q9S5</accession>
<dbReference type="InterPro" id="IPR028082">
    <property type="entry name" value="Peripla_BP_I"/>
</dbReference>
<keyword evidence="6" id="KW-1185">Reference proteome</keyword>
<evidence type="ECO:0000256" key="1">
    <source>
        <dbReference type="ARBA" id="ARBA00004196"/>
    </source>
</evidence>
<evidence type="ECO:0000256" key="3">
    <source>
        <dbReference type="ARBA" id="ARBA00022729"/>
    </source>
</evidence>
<dbReference type="Proteomes" id="UP000584374">
    <property type="component" value="Unassembled WGS sequence"/>
</dbReference>
<organism evidence="5 6">
    <name type="scientific">Saccharopolyspora phatthalungensis</name>
    <dbReference type="NCBI Taxonomy" id="664693"/>
    <lineage>
        <taxon>Bacteria</taxon>
        <taxon>Bacillati</taxon>
        <taxon>Actinomycetota</taxon>
        <taxon>Actinomycetes</taxon>
        <taxon>Pseudonocardiales</taxon>
        <taxon>Pseudonocardiaceae</taxon>
        <taxon>Saccharopolyspora</taxon>
    </lineage>
</organism>
<evidence type="ECO:0000256" key="2">
    <source>
        <dbReference type="ARBA" id="ARBA00007639"/>
    </source>
</evidence>
<evidence type="ECO:0000313" key="5">
    <source>
        <dbReference type="EMBL" id="MBB5157186.1"/>
    </source>
</evidence>
<dbReference type="SUPFAM" id="SSF53822">
    <property type="entry name" value="Periplasmic binding protein-like I"/>
    <property type="match status" value="1"/>
</dbReference>
<dbReference type="Pfam" id="PF13407">
    <property type="entry name" value="Peripla_BP_4"/>
    <property type="match status" value="1"/>
</dbReference>
<dbReference type="InterPro" id="IPR025997">
    <property type="entry name" value="SBP_2_dom"/>
</dbReference>
<reference evidence="5 6" key="1">
    <citation type="submission" date="2020-08" db="EMBL/GenBank/DDBJ databases">
        <title>Sequencing the genomes of 1000 actinobacteria strains.</title>
        <authorList>
            <person name="Klenk H.-P."/>
        </authorList>
    </citation>
    <scope>NUCLEOTIDE SEQUENCE [LARGE SCALE GENOMIC DNA]</scope>
    <source>
        <strain evidence="5 6">DSM 45584</strain>
    </source>
</reference>
<dbReference type="PANTHER" id="PTHR46847:SF1">
    <property type="entry name" value="D-ALLOSE-BINDING PERIPLASMIC PROTEIN-RELATED"/>
    <property type="match status" value="1"/>
</dbReference>
<proteinExistence type="inferred from homology"/>
<dbReference type="Gene3D" id="3.40.50.2300">
    <property type="match status" value="2"/>
</dbReference>
<protein>
    <submittedName>
        <fullName evidence="5">Ribose transport system substrate-binding protein</fullName>
    </submittedName>
</protein>
<evidence type="ECO:0000259" key="4">
    <source>
        <dbReference type="Pfam" id="PF13407"/>
    </source>
</evidence>
<comment type="subcellular location">
    <subcellularLocation>
        <location evidence="1">Cell envelope</location>
    </subcellularLocation>
</comment>
<dbReference type="GO" id="GO:0030313">
    <property type="term" value="C:cell envelope"/>
    <property type="evidence" value="ECO:0007669"/>
    <property type="project" value="UniProtKB-SubCell"/>
</dbReference>
<comment type="caution">
    <text evidence="5">The sequence shown here is derived from an EMBL/GenBank/DDBJ whole genome shotgun (WGS) entry which is preliminary data.</text>
</comment>
<comment type="similarity">
    <text evidence="2">Belongs to the bacterial solute-binding protein 2 family.</text>
</comment>
<dbReference type="EMBL" id="JACHIW010000001">
    <property type="protein sequence ID" value="MBB5157186.1"/>
    <property type="molecule type" value="Genomic_DNA"/>
</dbReference>
<sequence length="319" mass="33570">MTVGYADGSGGNSWRKTVRAELEAEAAKCPNIKPVKYTDGKGDTQTAISNVKSLVAQGVDIILSYPDAGPTMNAAYRQATEAGVVVIPFAVGTDYAGTPGTDFLQIVTEDVVAKGRVKGEWMVKALGGKGNIVFLGGTPGNPTSKAEFEGVKQGIAGSQVKLLTDAPIDTNWDPAQAQKVMAGLLTKYPNQIDGVVADYGLGSVGAIRAYQQAGQPLVPWAAEDGNDFACTWQKLAPSNPRFQIATASARTWLIRVALRKGIAQVQGIPDNEPSIVTLPLFEDSLDPAKAPQCQPGLPPDALLSAQLSLPELQQLLNAK</sequence>
<gene>
    <name evidence="5" type="ORF">BJ970_004720</name>
</gene>
<evidence type="ECO:0000313" key="6">
    <source>
        <dbReference type="Proteomes" id="UP000584374"/>
    </source>
</evidence>
<dbReference type="AlphaFoldDB" id="A0A840Q9S5"/>